<feature type="domain" description="Ig-like" evidence="1">
    <location>
        <begin position="61"/>
        <end position="118"/>
    </location>
</feature>
<dbReference type="InterPro" id="IPR007110">
    <property type="entry name" value="Ig-like_dom"/>
</dbReference>
<dbReference type="InterPro" id="IPR036179">
    <property type="entry name" value="Ig-like_dom_sf"/>
</dbReference>
<evidence type="ECO:0000313" key="2">
    <source>
        <dbReference type="EMBL" id="CAG2245284.1"/>
    </source>
</evidence>
<keyword evidence="3" id="KW-1185">Reference proteome</keyword>
<dbReference type="Gene3D" id="2.60.40.10">
    <property type="entry name" value="Immunoglobulins"/>
    <property type="match status" value="1"/>
</dbReference>
<evidence type="ECO:0000313" key="3">
    <source>
        <dbReference type="Proteomes" id="UP000683360"/>
    </source>
</evidence>
<name>A0A8S3URB1_MYTED</name>
<dbReference type="CDD" id="cd00096">
    <property type="entry name" value="Ig"/>
    <property type="match status" value="1"/>
</dbReference>
<comment type="caution">
    <text evidence="2">The sequence shown here is derived from an EMBL/GenBank/DDBJ whole genome shotgun (WGS) entry which is preliminary data.</text>
</comment>
<dbReference type="InterPro" id="IPR013098">
    <property type="entry name" value="Ig_I-set"/>
</dbReference>
<dbReference type="EMBL" id="CAJPWZ010002764">
    <property type="protein sequence ID" value="CAG2245284.1"/>
    <property type="molecule type" value="Genomic_DNA"/>
</dbReference>
<evidence type="ECO:0000259" key="1">
    <source>
        <dbReference type="PROSITE" id="PS50835"/>
    </source>
</evidence>
<dbReference type="SUPFAM" id="SSF48726">
    <property type="entry name" value="Immunoglobulin"/>
    <property type="match status" value="1"/>
</dbReference>
<dbReference type="Proteomes" id="UP000683360">
    <property type="component" value="Unassembled WGS sequence"/>
</dbReference>
<reference evidence="2" key="1">
    <citation type="submission" date="2021-03" db="EMBL/GenBank/DDBJ databases">
        <authorList>
            <person name="Bekaert M."/>
        </authorList>
    </citation>
    <scope>NUCLEOTIDE SEQUENCE</scope>
</reference>
<protein>
    <recommendedName>
        <fullName evidence="1">Ig-like domain-containing protein</fullName>
    </recommendedName>
</protein>
<proteinExistence type="predicted"/>
<organism evidence="2 3">
    <name type="scientific">Mytilus edulis</name>
    <name type="common">Blue mussel</name>
    <dbReference type="NCBI Taxonomy" id="6550"/>
    <lineage>
        <taxon>Eukaryota</taxon>
        <taxon>Metazoa</taxon>
        <taxon>Spiralia</taxon>
        <taxon>Lophotrochozoa</taxon>
        <taxon>Mollusca</taxon>
        <taxon>Bivalvia</taxon>
        <taxon>Autobranchia</taxon>
        <taxon>Pteriomorphia</taxon>
        <taxon>Mytilida</taxon>
        <taxon>Mytiloidea</taxon>
        <taxon>Mytilidae</taxon>
        <taxon>Mytilinae</taxon>
        <taxon>Mytilus</taxon>
    </lineage>
</organism>
<dbReference type="Pfam" id="PF07679">
    <property type="entry name" value="I-set"/>
    <property type="match status" value="1"/>
</dbReference>
<accession>A0A8S3URB1</accession>
<sequence>MVVFYRGNKYNRYNGDFRIKVNNEVLTEHIGNSITLMVELVENKTLNGLLFGCGDVDEAWWQKNGNDIDLSKESDKYRISSDSKPDLSITNLEVDDEAKYRCYIKNKAGKVFCSNLINVLVLGSGALMKHIPTEVQQRGRGAVDKFKKALKTEVSKQKVMFLIIIGAISSGKTSLWHNLLDKRQGQESKSNDVLNKFYLTVKNGQWKVLGLYLYNKECLLTKAT</sequence>
<gene>
    <name evidence="2" type="ORF">MEDL_57299</name>
</gene>
<dbReference type="PROSITE" id="PS50835">
    <property type="entry name" value="IG_LIKE"/>
    <property type="match status" value="1"/>
</dbReference>
<dbReference type="InterPro" id="IPR013783">
    <property type="entry name" value="Ig-like_fold"/>
</dbReference>
<dbReference type="AlphaFoldDB" id="A0A8S3URB1"/>